<dbReference type="OrthoDB" id="192832at2759"/>
<dbReference type="EMBL" id="KV417510">
    <property type="protein sequence ID" value="KZP27060.1"/>
    <property type="molecule type" value="Genomic_DNA"/>
</dbReference>
<organism evidence="2">
    <name type="scientific">Athelia psychrophila</name>
    <dbReference type="NCBI Taxonomy" id="1759441"/>
    <lineage>
        <taxon>Eukaryota</taxon>
        <taxon>Fungi</taxon>
        <taxon>Dikarya</taxon>
        <taxon>Basidiomycota</taxon>
        <taxon>Agaricomycotina</taxon>
        <taxon>Agaricomycetes</taxon>
        <taxon>Agaricomycetidae</taxon>
        <taxon>Atheliales</taxon>
        <taxon>Atheliaceae</taxon>
        <taxon>Athelia</taxon>
    </lineage>
</organism>
<dbReference type="AlphaFoldDB" id="A0A166QEI8"/>
<accession>A0A166QEI8</accession>
<keyword evidence="2" id="KW-0378">Hydrolase</keyword>
<dbReference type="GO" id="GO:0016787">
    <property type="term" value="F:hydrolase activity"/>
    <property type="evidence" value="ECO:0007669"/>
    <property type="project" value="UniProtKB-KW"/>
</dbReference>
<evidence type="ECO:0000256" key="1">
    <source>
        <dbReference type="SAM" id="SignalP"/>
    </source>
</evidence>
<protein>
    <submittedName>
        <fullName evidence="2">Glycoside hydrolase family 16 protein</fullName>
    </submittedName>
</protein>
<evidence type="ECO:0000313" key="2">
    <source>
        <dbReference type="EMBL" id="KZP27060.1"/>
    </source>
</evidence>
<reference evidence="2" key="1">
    <citation type="journal article" date="2016" name="Mol. Biol. Evol.">
        <title>Comparative Genomics of Early-Diverging Mushroom-Forming Fungi Provides Insights into the Origins of Lignocellulose Decay Capabilities.</title>
        <authorList>
            <person name="Nagy L.G."/>
            <person name="Riley R."/>
            <person name="Tritt A."/>
            <person name="Adam C."/>
            <person name="Daum C."/>
            <person name="Floudas D."/>
            <person name="Sun H."/>
            <person name="Yadav J.S."/>
            <person name="Pangilinan J."/>
            <person name="Larsson K.H."/>
            <person name="Matsuura K."/>
            <person name="Barry K."/>
            <person name="Labutti K."/>
            <person name="Kuo R."/>
            <person name="Ohm R.A."/>
            <person name="Bhattacharya S.S."/>
            <person name="Shirouzu T."/>
            <person name="Yoshinaga Y."/>
            <person name="Martin F.M."/>
            <person name="Grigoriev I.V."/>
            <person name="Hibbett D.S."/>
        </authorList>
    </citation>
    <scope>NUCLEOTIDE SEQUENCE [LARGE SCALE GENOMIC DNA]</scope>
    <source>
        <strain evidence="2">CBS 109695</strain>
    </source>
</reference>
<feature type="signal peptide" evidence="1">
    <location>
        <begin position="1"/>
        <end position="21"/>
    </location>
</feature>
<gene>
    <name evidence="2" type="ORF">FIBSPDRAFT_948717</name>
</gene>
<proteinExistence type="predicted"/>
<keyword evidence="1" id="KW-0732">Signal</keyword>
<sequence>MKLSVTSVFLVLAYASASVLAQTYTQTSSAVGSAFTFEAIADPTAGFVIYGDEATAQSAGLVSSTSFTFTLDPACILSSHSYENRH</sequence>
<feature type="chain" id="PRO_5007878654" evidence="1">
    <location>
        <begin position="22"/>
        <end position="86"/>
    </location>
</feature>
<name>A0A166QEI8_9AGAM</name>